<sequence length="130" mass="14379">MPTAALPPRVRRLHLPCSRRPRGCRLPVHAPAPHDASFPRSRRPLRHRLPACASSHGPASPHMCRRPLPYLPVLAPPSLAAAMVRHEREATVRRGLHKTRSGCGRTRRLAVVVRRGRGTRGGAGTGSRWR</sequence>
<dbReference type="Proteomes" id="UP001164776">
    <property type="component" value="Unassembled WGS sequence"/>
</dbReference>
<organism evidence="1 2">
    <name type="scientific">Paspalum vaginatum</name>
    <name type="common">seashore paspalum</name>
    <dbReference type="NCBI Taxonomy" id="158149"/>
    <lineage>
        <taxon>Eukaryota</taxon>
        <taxon>Viridiplantae</taxon>
        <taxon>Streptophyta</taxon>
        <taxon>Embryophyta</taxon>
        <taxon>Tracheophyta</taxon>
        <taxon>Spermatophyta</taxon>
        <taxon>Magnoliopsida</taxon>
        <taxon>Liliopsida</taxon>
        <taxon>Poales</taxon>
        <taxon>Poaceae</taxon>
        <taxon>PACMAD clade</taxon>
        <taxon>Panicoideae</taxon>
        <taxon>Andropogonodae</taxon>
        <taxon>Paspaleae</taxon>
        <taxon>Paspalinae</taxon>
        <taxon>Paspalum</taxon>
    </lineage>
</organism>
<name>A0A9W7X9F7_9POAL</name>
<gene>
    <name evidence="1" type="ORF">BS78_K103600</name>
</gene>
<dbReference type="EMBL" id="MU630244">
    <property type="protein sequence ID" value="KAJ1254219.1"/>
    <property type="molecule type" value="Genomic_DNA"/>
</dbReference>
<comment type="caution">
    <text evidence="1">The sequence shown here is derived from an EMBL/GenBank/DDBJ whole genome shotgun (WGS) entry which is preliminary data.</text>
</comment>
<proteinExistence type="predicted"/>
<keyword evidence="2" id="KW-1185">Reference proteome</keyword>
<accession>A0A9W7X9F7</accession>
<evidence type="ECO:0000313" key="2">
    <source>
        <dbReference type="Proteomes" id="UP001164776"/>
    </source>
</evidence>
<dbReference type="AlphaFoldDB" id="A0A9W7X9F7"/>
<protein>
    <submittedName>
        <fullName evidence="1">Uncharacterized protein</fullName>
    </submittedName>
</protein>
<evidence type="ECO:0000313" key="1">
    <source>
        <dbReference type="EMBL" id="KAJ1254219.1"/>
    </source>
</evidence>
<reference evidence="1 2" key="1">
    <citation type="submission" date="2022-10" db="EMBL/GenBank/DDBJ databases">
        <title>WGS assembly of Paspalum vaginatum 540-79.</title>
        <authorList>
            <person name="Sun G."/>
            <person name="Wase N."/>
            <person name="Shu S."/>
            <person name="Jenkins J."/>
            <person name="Zhou B."/>
            <person name="Torres-Rodriguez J."/>
            <person name="Chen C."/>
            <person name="Sandor L."/>
            <person name="Plott C."/>
            <person name="Yoshinga Y."/>
            <person name="Daum C."/>
            <person name="Qi P."/>
            <person name="Barry K."/>
            <person name="Lipzen A."/>
            <person name="Berry L."/>
            <person name="Pedersen C."/>
            <person name="Gottilla T."/>
            <person name="Foltz A."/>
            <person name="Yu H."/>
            <person name="O'Malley R."/>
            <person name="Zhang C."/>
            <person name="Devos K."/>
            <person name="Sigmon B."/>
            <person name="Yu B."/>
            <person name="Obata T."/>
            <person name="Schmutz J."/>
            <person name="Schnable J."/>
        </authorList>
    </citation>
    <scope>NUCLEOTIDE SEQUENCE [LARGE SCALE GENOMIC DNA]</scope>
    <source>
        <strain evidence="2">cv. 540-79</strain>
    </source>
</reference>